<dbReference type="EC" id="2.7.11.1" evidence="1"/>
<organism evidence="7 8">
    <name type="scientific">Lutzomyia longipalpis</name>
    <name type="common">Sand fly</name>
    <dbReference type="NCBI Taxonomy" id="7200"/>
    <lineage>
        <taxon>Eukaryota</taxon>
        <taxon>Metazoa</taxon>
        <taxon>Ecdysozoa</taxon>
        <taxon>Arthropoda</taxon>
        <taxon>Hexapoda</taxon>
        <taxon>Insecta</taxon>
        <taxon>Pterygota</taxon>
        <taxon>Neoptera</taxon>
        <taxon>Endopterygota</taxon>
        <taxon>Diptera</taxon>
        <taxon>Nematocera</taxon>
        <taxon>Psychodoidea</taxon>
        <taxon>Psychodidae</taxon>
        <taxon>Lutzomyia</taxon>
        <taxon>Lutzomyia</taxon>
    </lineage>
</organism>
<dbReference type="InterPro" id="IPR047250">
    <property type="entry name" value="BRCT_p53bp1-like_rpt2"/>
</dbReference>
<dbReference type="GO" id="GO:0035556">
    <property type="term" value="P:intracellular signal transduction"/>
    <property type="evidence" value="ECO:0007669"/>
    <property type="project" value="TreeGrafter"/>
</dbReference>
<evidence type="ECO:0000256" key="4">
    <source>
        <dbReference type="ARBA" id="ARBA00022741"/>
    </source>
</evidence>
<sequence length="202" mass="22353">MEQCTPKKDILKDSDAVFQTINNFTTKPASPKAPTIQDFCIIKPISRGAFGKVFLGYKDGTTERLFAVKVMRKSEMINKNMVSQVITERNALALSRSPFCAFVDLNILLVSENKDFMDFWSRVCKLAGAASVQAVKSVDDISTIQKGFLLVGREVHPVLIEKAKDFNISVVSTVWVVQSLISGTCCNADAHESLTKFFADDC</sequence>
<dbReference type="GO" id="GO:0005634">
    <property type="term" value="C:nucleus"/>
    <property type="evidence" value="ECO:0007669"/>
    <property type="project" value="TreeGrafter"/>
</dbReference>
<name>A0A1B0CM80_LUTLO</name>
<keyword evidence="4" id="KW-0547">Nucleotide-binding</keyword>
<dbReference type="InterPro" id="IPR050236">
    <property type="entry name" value="Ser_Thr_kinase_AGC"/>
</dbReference>
<dbReference type="PANTHER" id="PTHR24356">
    <property type="entry name" value="SERINE/THREONINE-PROTEIN KINASE"/>
    <property type="match status" value="1"/>
</dbReference>
<dbReference type="VEuPathDB" id="VectorBase:LLONM1_003817"/>
<keyword evidence="3" id="KW-0808">Transferase</keyword>
<proteinExistence type="predicted"/>
<dbReference type="InterPro" id="IPR011009">
    <property type="entry name" value="Kinase-like_dom_sf"/>
</dbReference>
<evidence type="ECO:0000256" key="3">
    <source>
        <dbReference type="ARBA" id="ARBA00022679"/>
    </source>
</evidence>
<dbReference type="EnsemblMetazoa" id="LLOJ005768-RA">
    <property type="protein sequence ID" value="LLOJ005768-PA"/>
    <property type="gene ID" value="LLOJ005768"/>
</dbReference>
<dbReference type="SUPFAM" id="SSF52113">
    <property type="entry name" value="BRCT domain"/>
    <property type="match status" value="1"/>
</dbReference>
<reference evidence="7" key="1">
    <citation type="submission" date="2020-05" db="UniProtKB">
        <authorList>
            <consortium name="EnsemblMetazoa"/>
        </authorList>
    </citation>
    <scope>IDENTIFICATION</scope>
    <source>
        <strain evidence="7">Jacobina</strain>
    </source>
</reference>
<dbReference type="GO" id="GO:0005524">
    <property type="term" value="F:ATP binding"/>
    <property type="evidence" value="ECO:0007669"/>
    <property type="project" value="UniProtKB-KW"/>
</dbReference>
<dbReference type="CDD" id="cd17724">
    <property type="entry name" value="BRCT_p53bp1_rpt2"/>
    <property type="match status" value="1"/>
</dbReference>
<dbReference type="SUPFAM" id="SSF56112">
    <property type="entry name" value="Protein kinase-like (PK-like)"/>
    <property type="match status" value="1"/>
</dbReference>
<evidence type="ECO:0000256" key="6">
    <source>
        <dbReference type="ARBA" id="ARBA00022840"/>
    </source>
</evidence>
<dbReference type="AlphaFoldDB" id="A0A1B0CM80"/>
<evidence type="ECO:0000256" key="2">
    <source>
        <dbReference type="ARBA" id="ARBA00022527"/>
    </source>
</evidence>
<keyword evidence="8" id="KW-1185">Reference proteome</keyword>
<dbReference type="GO" id="GO:0004674">
    <property type="term" value="F:protein serine/threonine kinase activity"/>
    <property type="evidence" value="ECO:0007669"/>
    <property type="project" value="UniProtKB-KW"/>
</dbReference>
<dbReference type="VEuPathDB" id="VectorBase:LLOJ005768"/>
<dbReference type="Gene3D" id="3.40.50.10190">
    <property type="entry name" value="BRCT domain"/>
    <property type="match status" value="1"/>
</dbReference>
<dbReference type="EMBL" id="AJWK01018342">
    <property type="status" value="NOT_ANNOTATED_CDS"/>
    <property type="molecule type" value="Genomic_DNA"/>
</dbReference>
<evidence type="ECO:0000313" key="7">
    <source>
        <dbReference type="EnsemblMetazoa" id="LLOJ005768-PA"/>
    </source>
</evidence>
<evidence type="ECO:0000256" key="1">
    <source>
        <dbReference type="ARBA" id="ARBA00012513"/>
    </source>
</evidence>
<dbReference type="PANTHER" id="PTHR24356:SF1">
    <property type="entry name" value="SERINE_THREONINE-PROTEIN KINASE GREATWALL"/>
    <property type="match status" value="1"/>
</dbReference>
<evidence type="ECO:0000256" key="5">
    <source>
        <dbReference type="ARBA" id="ARBA00022777"/>
    </source>
</evidence>
<dbReference type="VEuPathDB" id="VectorBase:LLONM1_002632"/>
<dbReference type="EMBL" id="AJWK01018343">
    <property type="status" value="NOT_ANNOTATED_CDS"/>
    <property type="molecule type" value="Genomic_DNA"/>
</dbReference>
<keyword evidence="6" id="KW-0067">ATP-binding</keyword>
<keyword evidence="2" id="KW-0723">Serine/threonine-protein kinase</keyword>
<evidence type="ECO:0000313" key="8">
    <source>
        <dbReference type="Proteomes" id="UP000092461"/>
    </source>
</evidence>
<accession>A0A1B0CM80</accession>
<dbReference type="Proteomes" id="UP000092461">
    <property type="component" value="Unassembled WGS sequence"/>
</dbReference>
<keyword evidence="5" id="KW-0418">Kinase</keyword>
<dbReference type="Pfam" id="PF18428">
    <property type="entry name" value="BRCT_3"/>
    <property type="match status" value="1"/>
</dbReference>
<dbReference type="InterPro" id="IPR036420">
    <property type="entry name" value="BRCT_dom_sf"/>
</dbReference>
<protein>
    <recommendedName>
        <fullName evidence="1">non-specific serine/threonine protein kinase</fullName>
        <ecNumber evidence="1">2.7.11.1</ecNumber>
    </recommendedName>
</protein>
<dbReference type="FunFam" id="3.30.200.20:FF:000550">
    <property type="entry name" value="Serine/threonine-protein kinase greatwall"/>
    <property type="match status" value="1"/>
</dbReference>